<dbReference type="Pfam" id="PF13439">
    <property type="entry name" value="Glyco_transf_4"/>
    <property type="match status" value="1"/>
</dbReference>
<name>A0ABU2BZI9_9ACTN</name>
<feature type="domain" description="Glycosyl transferase family 1" evidence="3">
    <location>
        <begin position="185"/>
        <end position="332"/>
    </location>
</feature>
<evidence type="ECO:0000313" key="5">
    <source>
        <dbReference type="EMBL" id="MDR7363815.1"/>
    </source>
</evidence>
<evidence type="ECO:0000313" key="6">
    <source>
        <dbReference type="Proteomes" id="UP001183648"/>
    </source>
</evidence>
<feature type="domain" description="Glycosyltransferase subfamily 4-like N-terminal" evidence="4">
    <location>
        <begin position="21"/>
        <end position="158"/>
    </location>
</feature>
<proteinExistence type="predicted"/>
<keyword evidence="6" id="KW-1185">Reference proteome</keyword>
<keyword evidence="2" id="KW-0808">Transferase</keyword>
<dbReference type="PANTHER" id="PTHR12526">
    <property type="entry name" value="GLYCOSYLTRANSFERASE"/>
    <property type="match status" value="1"/>
</dbReference>
<gene>
    <name evidence="5" type="ORF">J2S63_003368</name>
</gene>
<protein>
    <submittedName>
        <fullName evidence="5">Glycosyltransferase involved in cell wall biosynthesis</fullName>
    </submittedName>
</protein>
<dbReference type="Proteomes" id="UP001183648">
    <property type="component" value="Unassembled WGS sequence"/>
</dbReference>
<dbReference type="CDD" id="cd03801">
    <property type="entry name" value="GT4_PimA-like"/>
    <property type="match status" value="1"/>
</dbReference>
<organism evidence="5 6">
    <name type="scientific">Nocardioides marmoribigeumensis</name>
    <dbReference type="NCBI Taxonomy" id="433649"/>
    <lineage>
        <taxon>Bacteria</taxon>
        <taxon>Bacillati</taxon>
        <taxon>Actinomycetota</taxon>
        <taxon>Actinomycetes</taxon>
        <taxon>Propionibacteriales</taxon>
        <taxon>Nocardioidaceae</taxon>
        <taxon>Nocardioides</taxon>
    </lineage>
</organism>
<dbReference type="Pfam" id="PF00534">
    <property type="entry name" value="Glycos_transf_1"/>
    <property type="match status" value="1"/>
</dbReference>
<keyword evidence="1" id="KW-0328">Glycosyltransferase</keyword>
<evidence type="ECO:0000259" key="3">
    <source>
        <dbReference type="Pfam" id="PF00534"/>
    </source>
</evidence>
<dbReference type="SUPFAM" id="SSF53756">
    <property type="entry name" value="UDP-Glycosyltransferase/glycogen phosphorylase"/>
    <property type="match status" value="1"/>
</dbReference>
<sequence>MAGPAPGRLRVTVLNPFGELGGAEYWLLRLLDATDDLEVDAVLLRDGPLRPELESRGVAVRVLPVGRRPVDVLRSWGPLRRALRASAPDVVLANGVKAQVALGPLPRVLRLPTVWVKHDHSFDRWVTPVVARVAHEVVATTEELVPATRRADVTVIHPPQPVGQALPRDLARKQVEDRVGRPVGRLLVMLSRFTPYKGIDTAIRALAAPGAEGWDLLVMGGEDPAEPGEGRRLSGLAADLGVADRVHLAGHVADAAELLGGADALAVLTRPAGPRTPGREGFGMAAMEATLAGVPVLAPDDGGPVGRRVRRGGGLLVDALDPGSVARALGELADPGRAEALRAEALRLAPELFDTAEVAAARLVRVLRDAVGRRHR</sequence>
<evidence type="ECO:0000256" key="2">
    <source>
        <dbReference type="ARBA" id="ARBA00022679"/>
    </source>
</evidence>
<accession>A0ABU2BZI9</accession>
<reference evidence="5 6" key="1">
    <citation type="submission" date="2023-07" db="EMBL/GenBank/DDBJ databases">
        <title>Sequencing the genomes of 1000 actinobacteria strains.</title>
        <authorList>
            <person name="Klenk H.-P."/>
        </authorList>
    </citation>
    <scope>NUCLEOTIDE SEQUENCE [LARGE SCALE GENOMIC DNA]</scope>
    <source>
        <strain evidence="5 6">DSM 19426</strain>
    </source>
</reference>
<dbReference type="InterPro" id="IPR001296">
    <property type="entry name" value="Glyco_trans_1"/>
</dbReference>
<dbReference type="RefSeq" id="WP_310304664.1">
    <property type="nucleotide sequence ID" value="NZ_BAAAPS010000005.1"/>
</dbReference>
<evidence type="ECO:0000259" key="4">
    <source>
        <dbReference type="Pfam" id="PF13439"/>
    </source>
</evidence>
<dbReference type="InterPro" id="IPR028098">
    <property type="entry name" value="Glyco_trans_4-like_N"/>
</dbReference>
<dbReference type="PANTHER" id="PTHR12526:SF635">
    <property type="entry name" value="GLYCOSYL TRANSFERASE GROUP 1"/>
    <property type="match status" value="1"/>
</dbReference>
<dbReference type="EMBL" id="JAVDYG010000001">
    <property type="protein sequence ID" value="MDR7363815.1"/>
    <property type="molecule type" value="Genomic_DNA"/>
</dbReference>
<evidence type="ECO:0000256" key="1">
    <source>
        <dbReference type="ARBA" id="ARBA00022676"/>
    </source>
</evidence>
<dbReference type="Gene3D" id="3.40.50.2000">
    <property type="entry name" value="Glycogen Phosphorylase B"/>
    <property type="match status" value="2"/>
</dbReference>
<comment type="caution">
    <text evidence="5">The sequence shown here is derived from an EMBL/GenBank/DDBJ whole genome shotgun (WGS) entry which is preliminary data.</text>
</comment>